<reference evidence="4 5" key="1">
    <citation type="journal article" date="2016" name="Nat. Commun.">
        <title>Thousands of microbial genomes shed light on interconnected biogeochemical processes in an aquifer system.</title>
        <authorList>
            <person name="Anantharaman K."/>
            <person name="Brown C.T."/>
            <person name="Hug L.A."/>
            <person name="Sharon I."/>
            <person name="Castelle C.J."/>
            <person name="Probst A.J."/>
            <person name="Thomas B.C."/>
            <person name="Singh A."/>
            <person name="Wilkins M.J."/>
            <person name="Karaoz U."/>
            <person name="Brodie E.L."/>
            <person name="Williams K.H."/>
            <person name="Hubbard S.S."/>
            <person name="Banfield J.F."/>
        </authorList>
    </citation>
    <scope>NUCLEOTIDE SEQUENCE [LARGE SCALE GENOMIC DNA]</scope>
</reference>
<evidence type="ECO:0000259" key="2">
    <source>
        <dbReference type="Pfam" id="PF00534"/>
    </source>
</evidence>
<dbReference type="PANTHER" id="PTHR46401">
    <property type="entry name" value="GLYCOSYLTRANSFERASE WBBK-RELATED"/>
    <property type="match status" value="1"/>
</dbReference>
<dbReference type="FunFam" id="3.40.50.2000:FF:000119">
    <property type="entry name" value="Glycosyl transferase group 1"/>
    <property type="match status" value="1"/>
</dbReference>
<evidence type="ECO:0000256" key="1">
    <source>
        <dbReference type="ARBA" id="ARBA00022679"/>
    </source>
</evidence>
<sequence length="376" mass="43378">MRIGIDARMYGPRQGGLGRYIEQLIIHLEKLAADRPDFEFVIFLRQENWDEYTPMSPRFHKILTDIPWYGWREQLFFKKIIREQKIDLMHFPHWNVPFFYNDPFVVTIHDLLLLHYPTRAASTLGPISYWFKNIAFKIVLRHAVNQSKYILAPCEFTKKDIVKMLGVPANKITVSLLGISQLANSTASIDIKTKYHIAKPYLLYVGMAFPHKNLDGLLRAWKIFVEKYGHDYQLVLAGKKNYFYDTLTKSNIAHAIGDAVIFTDFVPDSDLPTLYQNASLYVFPSLYEGFGLPPLEAMAHILPVVSSNSTCLPEILNDAAAYFDPKNYPQMAEVIHRALTDENLRQKLVANGQKVIHNYSWENTAKITWGIYEKGV</sequence>
<feature type="domain" description="Glycosyltransferase subfamily 4-like N-terminal" evidence="3">
    <location>
        <begin position="15"/>
        <end position="174"/>
    </location>
</feature>
<dbReference type="Proteomes" id="UP000177803">
    <property type="component" value="Unassembled WGS sequence"/>
</dbReference>
<dbReference type="SUPFAM" id="SSF53756">
    <property type="entry name" value="UDP-Glycosyltransferase/glycogen phosphorylase"/>
    <property type="match status" value="1"/>
</dbReference>
<dbReference type="InterPro" id="IPR028098">
    <property type="entry name" value="Glyco_trans_4-like_N"/>
</dbReference>
<dbReference type="Gene3D" id="3.40.50.2000">
    <property type="entry name" value="Glycogen Phosphorylase B"/>
    <property type="match status" value="2"/>
</dbReference>
<dbReference type="PANTHER" id="PTHR46401:SF2">
    <property type="entry name" value="GLYCOSYLTRANSFERASE WBBK-RELATED"/>
    <property type="match status" value="1"/>
</dbReference>
<proteinExistence type="predicted"/>
<dbReference type="GO" id="GO:0016757">
    <property type="term" value="F:glycosyltransferase activity"/>
    <property type="evidence" value="ECO:0007669"/>
    <property type="project" value="InterPro"/>
</dbReference>
<dbReference type="AlphaFoldDB" id="A0A1F6NLK6"/>
<evidence type="ECO:0000313" key="4">
    <source>
        <dbReference type="EMBL" id="OGH84728.1"/>
    </source>
</evidence>
<gene>
    <name evidence="4" type="ORF">A2261_00355</name>
</gene>
<dbReference type="InterPro" id="IPR001296">
    <property type="entry name" value="Glyco_trans_1"/>
</dbReference>
<protein>
    <recommendedName>
        <fullName evidence="6">Glycosyl transferase family 1</fullName>
    </recommendedName>
</protein>
<comment type="caution">
    <text evidence="4">The sequence shown here is derived from an EMBL/GenBank/DDBJ whole genome shotgun (WGS) entry which is preliminary data.</text>
</comment>
<evidence type="ECO:0008006" key="6">
    <source>
        <dbReference type="Google" id="ProtNLM"/>
    </source>
</evidence>
<dbReference type="EMBL" id="MFQR01000003">
    <property type="protein sequence ID" value="OGH84728.1"/>
    <property type="molecule type" value="Genomic_DNA"/>
</dbReference>
<evidence type="ECO:0000313" key="5">
    <source>
        <dbReference type="Proteomes" id="UP000177803"/>
    </source>
</evidence>
<dbReference type="Pfam" id="PF00534">
    <property type="entry name" value="Glycos_transf_1"/>
    <property type="match status" value="1"/>
</dbReference>
<evidence type="ECO:0000259" key="3">
    <source>
        <dbReference type="Pfam" id="PF13439"/>
    </source>
</evidence>
<dbReference type="GO" id="GO:0009103">
    <property type="term" value="P:lipopolysaccharide biosynthetic process"/>
    <property type="evidence" value="ECO:0007669"/>
    <property type="project" value="TreeGrafter"/>
</dbReference>
<feature type="domain" description="Glycosyl transferase family 1" evidence="2">
    <location>
        <begin position="199"/>
        <end position="354"/>
    </location>
</feature>
<accession>A0A1F6NLK6</accession>
<dbReference type="CDD" id="cd03809">
    <property type="entry name" value="GT4_MtfB-like"/>
    <property type="match status" value="1"/>
</dbReference>
<keyword evidence="1" id="KW-0808">Transferase</keyword>
<name>A0A1F6NLK6_9BACT</name>
<dbReference type="Pfam" id="PF13439">
    <property type="entry name" value="Glyco_transf_4"/>
    <property type="match status" value="1"/>
</dbReference>
<organism evidence="4 5">
    <name type="scientific">Candidatus Magasanikbacteria bacterium RIFOXYA2_FULL_44_8</name>
    <dbReference type="NCBI Taxonomy" id="1798696"/>
    <lineage>
        <taxon>Bacteria</taxon>
        <taxon>Candidatus Magasanikiibacteriota</taxon>
    </lineage>
</organism>